<dbReference type="RefSeq" id="WP_021798837.1">
    <property type="nucleotide sequence ID" value="NZ_ACVN02000317.1"/>
</dbReference>
<dbReference type="Proteomes" id="UP000017052">
    <property type="component" value="Unassembled WGS sequence"/>
</dbReference>
<reference evidence="1" key="1">
    <citation type="submission" date="2013-08" db="EMBL/GenBank/DDBJ databases">
        <authorList>
            <person name="Durkin A.S."/>
            <person name="Haft D.R."/>
            <person name="McCorrison J."/>
            <person name="Torralba M."/>
            <person name="Gillis M."/>
            <person name="Haft D.H."/>
            <person name="Methe B."/>
            <person name="Sutton G."/>
            <person name="Nelson K.E."/>
        </authorList>
    </citation>
    <scope>NUCLEOTIDE SEQUENCE [LARGE SCALE GENOMIC DNA]</scope>
    <source>
        <strain evidence="1">F0233</strain>
    </source>
</reference>
<proteinExistence type="predicted"/>
<comment type="caution">
    <text evidence="1">The sequence shown here is derived from an EMBL/GenBank/DDBJ whole genome shotgun (WGS) entry which is preliminary data.</text>
</comment>
<evidence type="ECO:0000313" key="2">
    <source>
        <dbReference type="Proteomes" id="UP000017052"/>
    </source>
</evidence>
<dbReference type="EMBL" id="ACVN02000317">
    <property type="protein sequence ID" value="ERK49935.1"/>
    <property type="molecule type" value="Genomic_DNA"/>
</dbReference>
<organism evidence="1 2">
    <name type="scientific">Propionibacterium acidifaciens F0233</name>
    <dbReference type="NCBI Taxonomy" id="553198"/>
    <lineage>
        <taxon>Bacteria</taxon>
        <taxon>Bacillati</taxon>
        <taxon>Actinomycetota</taxon>
        <taxon>Actinomycetes</taxon>
        <taxon>Propionibacteriales</taxon>
        <taxon>Propionibacteriaceae</taxon>
        <taxon>Propionibacterium</taxon>
    </lineage>
</organism>
<name>U2PHC3_9ACTN</name>
<gene>
    <name evidence="1" type="ORF">HMPREF0682_2327</name>
</gene>
<protein>
    <submittedName>
        <fullName evidence="1">Uncharacterized protein</fullName>
    </submittedName>
</protein>
<keyword evidence="2" id="KW-1185">Reference proteome</keyword>
<dbReference type="GeneID" id="95359553"/>
<sequence length="141" mass="15387">MSRRGIVVAVTAAVGVLALLAGALFLLLPPGNGDTSHVSRRVVDAGGRSRQDIDAAMDAVEREFAGGYEDCTLTDLWFDGRADREPEYQDEYGAENVLVLDSRFTTGRRAHPSFTRTTRCSWEWILVRDGAGWRVADAGQG</sequence>
<evidence type="ECO:0000313" key="1">
    <source>
        <dbReference type="EMBL" id="ERK49935.1"/>
    </source>
</evidence>
<dbReference type="OrthoDB" id="9801008at2"/>
<dbReference type="AlphaFoldDB" id="U2PHC3"/>
<accession>U2PHC3</accession>